<dbReference type="PhylomeDB" id="E9GQN4"/>
<organism evidence="3 4">
    <name type="scientific">Daphnia pulex</name>
    <name type="common">Water flea</name>
    <dbReference type="NCBI Taxonomy" id="6669"/>
    <lineage>
        <taxon>Eukaryota</taxon>
        <taxon>Metazoa</taxon>
        <taxon>Ecdysozoa</taxon>
        <taxon>Arthropoda</taxon>
        <taxon>Crustacea</taxon>
        <taxon>Branchiopoda</taxon>
        <taxon>Diplostraca</taxon>
        <taxon>Cladocera</taxon>
        <taxon>Anomopoda</taxon>
        <taxon>Daphniidae</taxon>
        <taxon>Daphnia</taxon>
    </lineage>
</organism>
<evidence type="ECO:0000313" key="3">
    <source>
        <dbReference type="EMBL" id="EFX78299.1"/>
    </source>
</evidence>
<dbReference type="PANTHER" id="PTHR13954">
    <property type="entry name" value="IRE1-RELATED"/>
    <property type="match status" value="1"/>
</dbReference>
<dbReference type="Pfam" id="PF00069">
    <property type="entry name" value="Pkinase"/>
    <property type="match status" value="1"/>
</dbReference>
<dbReference type="GO" id="GO:0005783">
    <property type="term" value="C:endoplasmic reticulum"/>
    <property type="evidence" value="ECO:0000318"/>
    <property type="project" value="GO_Central"/>
</dbReference>
<dbReference type="PROSITE" id="PS50011">
    <property type="entry name" value="PROTEIN_KINASE_DOM"/>
    <property type="match status" value="1"/>
</dbReference>
<dbReference type="GO" id="GO:0036498">
    <property type="term" value="P:IRE1-mediated unfolded protein response"/>
    <property type="evidence" value="ECO:0000318"/>
    <property type="project" value="GO_Central"/>
</dbReference>
<dbReference type="InterPro" id="IPR011009">
    <property type="entry name" value="Kinase-like_dom_sf"/>
</dbReference>
<dbReference type="InterPro" id="IPR000719">
    <property type="entry name" value="Prot_kinase_dom"/>
</dbReference>
<dbReference type="InParanoid" id="E9GQN4"/>
<gene>
    <name evidence="3" type="ORF">DAPPUDRAFT_246495</name>
</gene>
<evidence type="ECO:0000313" key="4">
    <source>
        <dbReference type="Proteomes" id="UP000000305"/>
    </source>
</evidence>
<dbReference type="GO" id="GO:0051082">
    <property type="term" value="F:unfolded protein binding"/>
    <property type="evidence" value="ECO:0000318"/>
    <property type="project" value="GO_Central"/>
</dbReference>
<dbReference type="OrthoDB" id="346907at2759"/>
<dbReference type="AlphaFoldDB" id="E9GQN4"/>
<dbReference type="eggNOG" id="KOG1027">
    <property type="taxonomic scope" value="Eukaryota"/>
</dbReference>
<dbReference type="HOGENOM" id="CLU_025469_0_0_1"/>
<keyword evidence="4" id="KW-1185">Reference proteome</keyword>
<name>E9GQN4_DAPPU</name>
<dbReference type="Gene3D" id="3.30.200.20">
    <property type="entry name" value="Phosphorylase Kinase, domain 1"/>
    <property type="match status" value="1"/>
</dbReference>
<dbReference type="InterPro" id="IPR045133">
    <property type="entry name" value="IRE1/2-like"/>
</dbReference>
<dbReference type="EMBL" id="GL732558">
    <property type="protein sequence ID" value="EFX78299.1"/>
    <property type="molecule type" value="Genomic_DNA"/>
</dbReference>
<dbReference type="Proteomes" id="UP000000305">
    <property type="component" value="Unassembled WGS sequence"/>
</dbReference>
<protein>
    <recommendedName>
        <fullName evidence="2">Protein kinase domain-containing protein</fullName>
    </recommendedName>
</protein>
<dbReference type="PANTHER" id="PTHR13954:SF6">
    <property type="entry name" value="NON-SPECIFIC SERINE_THREONINE PROTEIN KINASE"/>
    <property type="match status" value="1"/>
</dbReference>
<accession>E9GQN4</accession>
<sequence length="687" mass="77507">MDSVQRCGDKVDVSKDKQQVVPTMKKVKVPIGDQQNKALNCTNCKVTCQYPGNSNISTSIKSSCPAFEMEDVGAAALDSDFVTVSWACKVCPGHCLGGVHQYEDFKWDFVQETTNSMEDQQLDEDGITKNWKKKIEMTLEEITQRLDVLEMKALANDPPTTRLENVQEMITPEEDNKKPAGEDEKITAKDNQSTEQISAEKRPWESKHDQTDFICSGEFFDLFRSSFNGEKVAVKRVEVDSLTPFHEKIEEVLGQLDHPNVIKLLLVTQNVDYRLFRYYVFELAAGTVDNFCYRYYDGEMPSDAEALKQMAAGLLYIHDKRFAHLNIKPSSVFISTSEPVRLMIAKFGLCEPTTDAGTFSIGCDNGSGEFGWMAPEIFEYFDHLDADSDDDDEEEPVNTFSIACDTWSLGCLFFYFLKRGIHPFGKNNRVIRWNIAAEESPPKLEKAIRTSNKELSPVYELIRDMIETEPGKRISLGTVVKRLANLFPPSATSYDNKDGKDDQAAQDADDETSHKSISTNQDIERGNVSKTTVSCPTSFEKIDEVVEGKTPDAHDKDDDKIDKKKVGKVETTNCCMDCDKKFKRFEKTTKDSEDSKKSVGNAHEKIGHLNESAIRCNLYDRTKEKKLIATFLHYNNSSNVTGNLKVRTGRKRTPSKVVNVSSNISKPKTPSTNFQNGIMSKRRIIKD</sequence>
<reference evidence="3 4" key="1">
    <citation type="journal article" date="2011" name="Science">
        <title>The ecoresponsive genome of Daphnia pulex.</title>
        <authorList>
            <person name="Colbourne J.K."/>
            <person name="Pfrender M.E."/>
            <person name="Gilbert D."/>
            <person name="Thomas W.K."/>
            <person name="Tucker A."/>
            <person name="Oakley T.H."/>
            <person name="Tokishita S."/>
            <person name="Aerts A."/>
            <person name="Arnold G.J."/>
            <person name="Basu M.K."/>
            <person name="Bauer D.J."/>
            <person name="Caceres C.E."/>
            <person name="Carmel L."/>
            <person name="Casola C."/>
            <person name="Choi J.H."/>
            <person name="Detter J.C."/>
            <person name="Dong Q."/>
            <person name="Dusheyko S."/>
            <person name="Eads B.D."/>
            <person name="Frohlich T."/>
            <person name="Geiler-Samerotte K.A."/>
            <person name="Gerlach D."/>
            <person name="Hatcher P."/>
            <person name="Jogdeo S."/>
            <person name="Krijgsveld J."/>
            <person name="Kriventseva E.V."/>
            <person name="Kultz D."/>
            <person name="Laforsch C."/>
            <person name="Lindquist E."/>
            <person name="Lopez J."/>
            <person name="Manak J.R."/>
            <person name="Muller J."/>
            <person name="Pangilinan J."/>
            <person name="Patwardhan R.P."/>
            <person name="Pitluck S."/>
            <person name="Pritham E.J."/>
            <person name="Rechtsteiner A."/>
            <person name="Rho M."/>
            <person name="Rogozin I.B."/>
            <person name="Sakarya O."/>
            <person name="Salamov A."/>
            <person name="Schaack S."/>
            <person name="Shapiro H."/>
            <person name="Shiga Y."/>
            <person name="Skalitzky C."/>
            <person name="Smith Z."/>
            <person name="Souvorov A."/>
            <person name="Sung W."/>
            <person name="Tang Z."/>
            <person name="Tsuchiya D."/>
            <person name="Tu H."/>
            <person name="Vos H."/>
            <person name="Wang M."/>
            <person name="Wolf Y.I."/>
            <person name="Yamagata H."/>
            <person name="Yamada T."/>
            <person name="Ye Y."/>
            <person name="Shaw J.R."/>
            <person name="Andrews J."/>
            <person name="Crease T.J."/>
            <person name="Tang H."/>
            <person name="Lucas S.M."/>
            <person name="Robertson H.M."/>
            <person name="Bork P."/>
            <person name="Koonin E.V."/>
            <person name="Zdobnov E.M."/>
            <person name="Grigoriev I.V."/>
            <person name="Lynch M."/>
            <person name="Boore J.L."/>
        </authorList>
    </citation>
    <scope>NUCLEOTIDE SEQUENCE [LARGE SCALE GENOMIC DNA]</scope>
</reference>
<feature type="region of interest" description="Disordered" evidence="1">
    <location>
        <begin position="491"/>
        <end position="532"/>
    </location>
</feature>
<dbReference type="GO" id="GO:0004521">
    <property type="term" value="F:RNA endonuclease activity"/>
    <property type="evidence" value="ECO:0000318"/>
    <property type="project" value="GO_Central"/>
</dbReference>
<dbReference type="GO" id="GO:0070059">
    <property type="term" value="P:intrinsic apoptotic signaling pathway in response to endoplasmic reticulum stress"/>
    <property type="evidence" value="ECO:0000318"/>
    <property type="project" value="GO_Central"/>
</dbReference>
<proteinExistence type="predicted"/>
<dbReference type="GO" id="GO:0004674">
    <property type="term" value="F:protein serine/threonine kinase activity"/>
    <property type="evidence" value="ECO:0000318"/>
    <property type="project" value="GO_Central"/>
</dbReference>
<feature type="region of interest" description="Disordered" evidence="1">
    <location>
        <begin position="171"/>
        <end position="205"/>
    </location>
</feature>
<evidence type="ECO:0000256" key="1">
    <source>
        <dbReference type="SAM" id="MobiDB-lite"/>
    </source>
</evidence>
<evidence type="ECO:0000259" key="2">
    <source>
        <dbReference type="PROSITE" id="PS50011"/>
    </source>
</evidence>
<dbReference type="KEGG" id="dpx:DAPPUDRAFT_246495"/>
<dbReference type="STRING" id="6669.E9GQN4"/>
<dbReference type="FunFam" id="3.30.200.20:FF:001162">
    <property type="entry name" value="Uncharacterized protein"/>
    <property type="match status" value="1"/>
</dbReference>
<feature type="domain" description="Protein kinase" evidence="2">
    <location>
        <begin position="208"/>
        <end position="487"/>
    </location>
</feature>
<dbReference type="GO" id="GO:0005524">
    <property type="term" value="F:ATP binding"/>
    <property type="evidence" value="ECO:0007669"/>
    <property type="project" value="InterPro"/>
</dbReference>
<dbReference type="SUPFAM" id="SSF56112">
    <property type="entry name" value="Protein kinase-like (PK-like)"/>
    <property type="match status" value="1"/>
</dbReference>
<dbReference type="Gene3D" id="1.10.510.10">
    <property type="entry name" value="Transferase(Phosphotransferase) domain 1"/>
    <property type="match status" value="1"/>
</dbReference>
<feature type="compositionally biased region" description="Basic and acidic residues" evidence="1">
    <location>
        <begin position="174"/>
        <end position="188"/>
    </location>
</feature>